<evidence type="ECO:0000313" key="5">
    <source>
        <dbReference type="Proteomes" id="UP000230758"/>
    </source>
</evidence>
<accession>A0A2M7WRU9</accession>
<reference evidence="5" key="1">
    <citation type="submission" date="2017-09" db="EMBL/GenBank/DDBJ databases">
        <title>Depth-based differentiation of microbial function through sediment-hosted aquifers and enrichment of novel symbionts in the deep terrestrial subsurface.</title>
        <authorList>
            <person name="Probst A.J."/>
            <person name="Ladd B."/>
            <person name="Jarett J.K."/>
            <person name="Geller-Mcgrath D.E."/>
            <person name="Sieber C.M.K."/>
            <person name="Emerson J.B."/>
            <person name="Anantharaman K."/>
            <person name="Thomas B.C."/>
            <person name="Malmstrom R."/>
            <person name="Stieglmeier M."/>
            <person name="Klingl A."/>
            <person name="Woyke T."/>
            <person name="Ryan C.M."/>
            <person name="Banfield J.F."/>
        </authorList>
    </citation>
    <scope>NUCLEOTIDE SEQUENCE [LARGE SCALE GENOMIC DNA]</scope>
</reference>
<dbReference type="SUPFAM" id="SSF55811">
    <property type="entry name" value="Nudix"/>
    <property type="match status" value="1"/>
</dbReference>
<gene>
    <name evidence="4" type="ORF">CO185_01970</name>
</gene>
<dbReference type="InterPro" id="IPR000086">
    <property type="entry name" value="NUDIX_hydrolase_dom"/>
</dbReference>
<dbReference type="PANTHER" id="PTHR43046:SF14">
    <property type="entry name" value="MUTT_NUDIX FAMILY PROTEIN"/>
    <property type="match status" value="1"/>
</dbReference>
<evidence type="ECO:0000256" key="1">
    <source>
        <dbReference type="ARBA" id="ARBA00001946"/>
    </source>
</evidence>
<organism evidence="4 5">
    <name type="scientific">Candidatus Zambryskibacteria bacterium CG_4_9_14_3_um_filter_42_15</name>
    <dbReference type="NCBI Taxonomy" id="1975112"/>
    <lineage>
        <taxon>Bacteria</taxon>
        <taxon>Candidatus Zambryskiibacteriota</taxon>
    </lineage>
</organism>
<comment type="caution">
    <text evidence="4">The sequence shown here is derived from an EMBL/GenBank/DDBJ whole genome shotgun (WGS) entry which is preliminary data.</text>
</comment>
<evidence type="ECO:0000313" key="4">
    <source>
        <dbReference type="EMBL" id="PJA32737.1"/>
    </source>
</evidence>
<dbReference type="AlphaFoldDB" id="A0A2M7WRU9"/>
<protein>
    <recommendedName>
        <fullName evidence="3">Nudix hydrolase domain-containing protein</fullName>
    </recommendedName>
</protein>
<dbReference type="EMBL" id="PFXF01000023">
    <property type="protein sequence ID" value="PJA32737.1"/>
    <property type="molecule type" value="Genomic_DNA"/>
</dbReference>
<dbReference type="PROSITE" id="PS51462">
    <property type="entry name" value="NUDIX"/>
    <property type="match status" value="1"/>
</dbReference>
<proteinExistence type="predicted"/>
<dbReference type="PANTHER" id="PTHR43046">
    <property type="entry name" value="GDP-MANNOSE MANNOSYL HYDROLASE"/>
    <property type="match status" value="1"/>
</dbReference>
<feature type="domain" description="Nudix hydrolase" evidence="3">
    <location>
        <begin position="26"/>
        <end position="152"/>
    </location>
</feature>
<name>A0A2M7WRU9_9BACT</name>
<dbReference type="Gene3D" id="3.90.79.10">
    <property type="entry name" value="Nucleoside Triphosphate Pyrophosphohydrolase"/>
    <property type="match status" value="1"/>
</dbReference>
<dbReference type="InterPro" id="IPR020084">
    <property type="entry name" value="NUDIX_hydrolase_CS"/>
</dbReference>
<dbReference type="Proteomes" id="UP000230758">
    <property type="component" value="Unassembled WGS sequence"/>
</dbReference>
<dbReference type="GO" id="GO:0016787">
    <property type="term" value="F:hydrolase activity"/>
    <property type="evidence" value="ECO:0007669"/>
    <property type="project" value="UniProtKB-KW"/>
</dbReference>
<keyword evidence="2" id="KW-0378">Hydrolase</keyword>
<dbReference type="CDD" id="cd02883">
    <property type="entry name" value="NUDIX_Hydrolase"/>
    <property type="match status" value="1"/>
</dbReference>
<dbReference type="InterPro" id="IPR015797">
    <property type="entry name" value="NUDIX_hydrolase-like_dom_sf"/>
</dbReference>
<dbReference type="PROSITE" id="PS00893">
    <property type="entry name" value="NUDIX_BOX"/>
    <property type="match status" value="1"/>
</dbReference>
<evidence type="ECO:0000259" key="3">
    <source>
        <dbReference type="PROSITE" id="PS51462"/>
    </source>
</evidence>
<comment type="cofactor">
    <cofactor evidence="1">
        <name>Mg(2+)</name>
        <dbReference type="ChEBI" id="CHEBI:18420"/>
    </cofactor>
</comment>
<evidence type="ECO:0000256" key="2">
    <source>
        <dbReference type="ARBA" id="ARBA00022801"/>
    </source>
</evidence>
<sequence>MLKKVIKFFRPVIWVMIKVYYRIFNSETRGVKVVLTHEDEILFLKHTYGREYNFPGGGLKKAEDPEAGARREVMEELGIKLDKLTFIKAIVPDIKYEYRKNTIYIFTSEVSDKNIHPASFEIETVIWRKVSERPSLGHTSYEIFKAFQDSRI</sequence>
<dbReference type="Pfam" id="PF00293">
    <property type="entry name" value="NUDIX"/>
    <property type="match status" value="1"/>
</dbReference>